<feature type="compositionally biased region" description="Basic and acidic residues" evidence="1">
    <location>
        <begin position="147"/>
        <end position="161"/>
    </location>
</feature>
<protein>
    <submittedName>
        <fullName evidence="2">Uncharacterized protein</fullName>
    </submittedName>
</protein>
<gene>
    <name evidence="2" type="ORF">ILUMI_20853</name>
</gene>
<dbReference type="OrthoDB" id="7686329at2759"/>
<proteinExistence type="predicted"/>
<keyword evidence="3" id="KW-1185">Reference proteome</keyword>
<feature type="compositionally biased region" description="Basic and acidic residues" evidence="1">
    <location>
        <begin position="559"/>
        <end position="577"/>
    </location>
</feature>
<organism evidence="2 3">
    <name type="scientific">Ignelater luminosus</name>
    <name type="common">Cucubano</name>
    <name type="synonym">Pyrophorus luminosus</name>
    <dbReference type="NCBI Taxonomy" id="2038154"/>
    <lineage>
        <taxon>Eukaryota</taxon>
        <taxon>Metazoa</taxon>
        <taxon>Ecdysozoa</taxon>
        <taxon>Arthropoda</taxon>
        <taxon>Hexapoda</taxon>
        <taxon>Insecta</taxon>
        <taxon>Pterygota</taxon>
        <taxon>Neoptera</taxon>
        <taxon>Endopterygota</taxon>
        <taxon>Coleoptera</taxon>
        <taxon>Polyphaga</taxon>
        <taxon>Elateriformia</taxon>
        <taxon>Elateroidea</taxon>
        <taxon>Elateridae</taxon>
        <taxon>Agrypninae</taxon>
        <taxon>Pyrophorini</taxon>
        <taxon>Ignelater</taxon>
    </lineage>
</organism>
<feature type="compositionally biased region" description="Polar residues" evidence="1">
    <location>
        <begin position="86"/>
        <end position="97"/>
    </location>
</feature>
<dbReference type="Proteomes" id="UP000801492">
    <property type="component" value="Unassembled WGS sequence"/>
</dbReference>
<feature type="compositionally biased region" description="Basic and acidic residues" evidence="1">
    <location>
        <begin position="100"/>
        <end position="115"/>
    </location>
</feature>
<evidence type="ECO:0000256" key="1">
    <source>
        <dbReference type="SAM" id="MobiDB-lite"/>
    </source>
</evidence>
<reference evidence="2" key="1">
    <citation type="submission" date="2019-08" db="EMBL/GenBank/DDBJ databases">
        <title>The genome of the North American firefly Photinus pyralis.</title>
        <authorList>
            <consortium name="Photinus pyralis genome working group"/>
            <person name="Fallon T.R."/>
            <person name="Sander Lower S.E."/>
            <person name="Weng J.-K."/>
        </authorList>
    </citation>
    <scope>NUCLEOTIDE SEQUENCE</scope>
    <source>
        <strain evidence="2">TRF0915ILg1</strain>
        <tissue evidence="2">Whole body</tissue>
    </source>
</reference>
<name>A0A8K0CGP7_IGNLU</name>
<comment type="caution">
    <text evidence="2">The sequence shown here is derived from an EMBL/GenBank/DDBJ whole genome shotgun (WGS) entry which is preliminary data.</text>
</comment>
<feature type="compositionally biased region" description="Basic and acidic residues" evidence="1">
    <location>
        <begin position="522"/>
        <end position="551"/>
    </location>
</feature>
<dbReference type="EMBL" id="VTPC01089970">
    <property type="protein sequence ID" value="KAF2885321.1"/>
    <property type="molecule type" value="Genomic_DNA"/>
</dbReference>
<feature type="compositionally biased region" description="Polar residues" evidence="1">
    <location>
        <begin position="182"/>
        <end position="195"/>
    </location>
</feature>
<sequence>MEFSTTNIFWGCAVILITMIGTVHNAPKMLPAKYDQKQSGENNVQVHLKNFHIIAVLGDDVWGGDGDYDYNYDYSDLTIKPILPLTTENPQNSNASEPLNKPEADVEKPGEHKPDVIMSSSTSTTNPLPTIPVVVISGNPQPPTSSGKEHAGTNEKPENEKVSSTQKPGKPEQEPNEKKTESPVTNVSTVPPSSGSDKKINQNDQQVPRGGITRRCLQGFARDKQGRCRKIKRTPSISLGIARFATNLASRFRQATIEKMGVVWVTLIASILAVCQSSPVPHHRLKYDQRQEGKWNVRADLENFIILVIPTSSSGASNGSLLDFLSKTIPLPYYKKSKKHTKVHSQEDENLPNAEQFLESRKSPYSVDISRTRNHLAKLHPEVNVPENVKEEIIIARSPSVALAKSQESDEGKEKPVRNSRAILITVPMENENIQRHSIKEVVGGKGGEEIKKTLGMSIDAIEQGLTLAAETQKRPLKTFEIIPNKLDSLKDTSYDDNLKKIADEVKTVHAIVFAKTVHAGMKEKRQEKEKGGFKEESDKVVKVKEEDTLKMELQPPRMPEENLSKEPAEASKENSKDELLLLGAELEQSKQNIYILN</sequence>
<evidence type="ECO:0000313" key="3">
    <source>
        <dbReference type="Proteomes" id="UP000801492"/>
    </source>
</evidence>
<accession>A0A8K0CGP7</accession>
<feature type="region of interest" description="Disordered" evidence="1">
    <location>
        <begin position="522"/>
        <end position="577"/>
    </location>
</feature>
<feature type="region of interest" description="Disordered" evidence="1">
    <location>
        <begin position="85"/>
        <end position="213"/>
    </location>
</feature>
<dbReference type="AlphaFoldDB" id="A0A8K0CGP7"/>
<feature type="compositionally biased region" description="Basic and acidic residues" evidence="1">
    <location>
        <begin position="169"/>
        <end position="181"/>
    </location>
</feature>
<evidence type="ECO:0000313" key="2">
    <source>
        <dbReference type="EMBL" id="KAF2885321.1"/>
    </source>
</evidence>